<dbReference type="Proteomes" id="UP000186218">
    <property type="component" value="Unassembled WGS sequence"/>
</dbReference>
<name>A0A1N7GHS4_9NOCA</name>
<dbReference type="OrthoDB" id="4488414at2"/>
<proteinExistence type="predicted"/>
<feature type="domain" description="Winged helix-turn-helix" evidence="1">
    <location>
        <begin position="18"/>
        <end position="68"/>
    </location>
</feature>
<evidence type="ECO:0000313" key="3">
    <source>
        <dbReference type="Proteomes" id="UP000186218"/>
    </source>
</evidence>
<accession>A0A1N7GHS4</accession>
<protein>
    <submittedName>
        <fullName evidence="2">Helix-turn-helix domain-containing protein</fullName>
    </submittedName>
</protein>
<gene>
    <name evidence="2" type="ORF">SAMN05445060_2800</name>
</gene>
<dbReference type="STRING" id="1344003.SAMN05445060_2800"/>
<evidence type="ECO:0000313" key="2">
    <source>
        <dbReference type="EMBL" id="SIS12079.1"/>
    </source>
</evidence>
<dbReference type="RefSeq" id="WP_083709982.1">
    <property type="nucleotide sequence ID" value="NZ_FTNT01000008.1"/>
</dbReference>
<evidence type="ECO:0000259" key="1">
    <source>
        <dbReference type="Pfam" id="PF14090"/>
    </source>
</evidence>
<dbReference type="InterPro" id="IPR055245">
    <property type="entry name" value="HTH_proteobacteria"/>
</dbReference>
<dbReference type="Pfam" id="PF14090">
    <property type="entry name" value="HTH_39"/>
    <property type="match status" value="1"/>
</dbReference>
<dbReference type="EMBL" id="FTNT01000008">
    <property type="protein sequence ID" value="SIS12079.1"/>
    <property type="molecule type" value="Genomic_DNA"/>
</dbReference>
<organism evidence="2 3">
    <name type="scientific">Williamsia sterculiae</name>
    <dbReference type="NCBI Taxonomy" id="1344003"/>
    <lineage>
        <taxon>Bacteria</taxon>
        <taxon>Bacillati</taxon>
        <taxon>Actinomycetota</taxon>
        <taxon>Actinomycetes</taxon>
        <taxon>Mycobacteriales</taxon>
        <taxon>Nocardiaceae</taxon>
        <taxon>Williamsia</taxon>
    </lineage>
</organism>
<keyword evidence="3" id="KW-1185">Reference proteome</keyword>
<reference evidence="2 3" key="1">
    <citation type="submission" date="2017-01" db="EMBL/GenBank/DDBJ databases">
        <authorList>
            <person name="Mah S.A."/>
            <person name="Swanson W.J."/>
            <person name="Moy G.W."/>
            <person name="Vacquier V.D."/>
        </authorList>
    </citation>
    <scope>NUCLEOTIDE SEQUENCE [LARGE SCALE GENOMIC DNA]</scope>
    <source>
        <strain evidence="2 3">CPCC 203464</strain>
    </source>
</reference>
<sequence>MKEPTKTQLEVTKHRPDSQVARILRRLKSEGRITNIEMVNLRILRGSERIRDLKREGHAIRSIQLNQTTWVYVLEDED</sequence>
<dbReference type="AlphaFoldDB" id="A0A1N7GHS4"/>